<dbReference type="Proteomes" id="UP000246410">
    <property type="component" value="Unassembled WGS sequence"/>
</dbReference>
<keyword evidence="3" id="KW-0812">Transmembrane</keyword>
<reference evidence="5 6" key="1">
    <citation type="submission" date="2018-05" db="EMBL/GenBank/DDBJ databases">
        <title>Genomic Encyclopedia of Type Strains, Phase IV (KMG-IV): sequencing the most valuable type-strain genomes for metagenomic binning, comparative biology and taxonomic classification.</title>
        <authorList>
            <person name="Goeker M."/>
        </authorList>
    </citation>
    <scope>NUCLEOTIDE SEQUENCE [LARGE SCALE GENOMIC DNA]</scope>
    <source>
        <strain evidence="5 6">DSM 44717</strain>
    </source>
</reference>
<feature type="domain" description="Calcineurin-like phosphoesterase" evidence="4">
    <location>
        <begin position="149"/>
        <end position="315"/>
    </location>
</feature>
<dbReference type="PANTHER" id="PTHR31302:SF31">
    <property type="entry name" value="PHOSPHODIESTERASE YAEI"/>
    <property type="match status" value="1"/>
</dbReference>
<evidence type="ECO:0000313" key="5">
    <source>
        <dbReference type="EMBL" id="PWV71729.1"/>
    </source>
</evidence>
<dbReference type="GO" id="GO:0009245">
    <property type="term" value="P:lipid A biosynthetic process"/>
    <property type="evidence" value="ECO:0007669"/>
    <property type="project" value="TreeGrafter"/>
</dbReference>
<proteinExistence type="predicted"/>
<dbReference type="EMBL" id="QGTL01000010">
    <property type="protein sequence ID" value="PWV71729.1"/>
    <property type="molecule type" value="Genomic_DNA"/>
</dbReference>
<dbReference type="InterPro" id="IPR004843">
    <property type="entry name" value="Calcineurin-like_PHP"/>
</dbReference>
<evidence type="ECO:0000256" key="2">
    <source>
        <dbReference type="ARBA" id="ARBA00022801"/>
    </source>
</evidence>
<sequence length="372" mass="39276">MLQMIIVGALAASAHWLLYRRLVIATGVPGPAKVAAGIVLGLLWVAAVIALGAGSVYAPGPVRPVVWLGYTWFVVLLYLLLGLLVIGLVLLVLRLAGSTRRTTWLRALSAVAVVVSLGAVGVGVVQAENVRVVETEGRFADLPRQFDGLRVAVVSDLHVGAARGPGLTARIVDLVNAQHPDLIVLPGDLLDGAVDLVSGDIAPLAELRAGYGVIGVAGNHEGYVDEVGSWLDHWETLGIETLRNTRTELSIDGASIDIAGVYDYAAPAPYAPDLDAALAGTDPARFTLLLAHQPRQAPAAGERDVDLQLSGHTHGGQLWPFVYPVRWANPTVSGWDRFGDMRIFTTVGAGAWGPPVRLGVQPEVVILTLRTA</sequence>
<keyword evidence="2" id="KW-0378">Hydrolase</keyword>
<dbReference type="SUPFAM" id="SSF56300">
    <property type="entry name" value="Metallo-dependent phosphatases"/>
    <property type="match status" value="1"/>
</dbReference>
<dbReference type="InterPro" id="IPR029052">
    <property type="entry name" value="Metallo-depent_PP-like"/>
</dbReference>
<dbReference type="GO" id="GO:0016020">
    <property type="term" value="C:membrane"/>
    <property type="evidence" value="ECO:0007669"/>
    <property type="project" value="GOC"/>
</dbReference>
<gene>
    <name evidence="5" type="ORF">DFR69_110213</name>
</gene>
<feature type="transmembrane region" description="Helical" evidence="3">
    <location>
        <begin position="6"/>
        <end position="22"/>
    </location>
</feature>
<dbReference type="GO" id="GO:0046872">
    <property type="term" value="F:metal ion binding"/>
    <property type="evidence" value="ECO:0007669"/>
    <property type="project" value="UniProtKB-KW"/>
</dbReference>
<organism evidence="5 6">
    <name type="scientific">Nocardia neocaledoniensis</name>
    <dbReference type="NCBI Taxonomy" id="236511"/>
    <lineage>
        <taxon>Bacteria</taxon>
        <taxon>Bacillati</taxon>
        <taxon>Actinomycetota</taxon>
        <taxon>Actinomycetes</taxon>
        <taxon>Mycobacteriales</taxon>
        <taxon>Nocardiaceae</taxon>
        <taxon>Nocardia</taxon>
    </lineage>
</organism>
<dbReference type="Pfam" id="PF00149">
    <property type="entry name" value="Metallophos"/>
    <property type="match status" value="1"/>
</dbReference>
<dbReference type="CDD" id="cd07385">
    <property type="entry name" value="MPP_YkuE_C"/>
    <property type="match status" value="1"/>
</dbReference>
<evidence type="ECO:0000313" key="6">
    <source>
        <dbReference type="Proteomes" id="UP000246410"/>
    </source>
</evidence>
<dbReference type="RefSeq" id="WP_373867101.1">
    <property type="nucleotide sequence ID" value="NZ_QGTL01000010.1"/>
</dbReference>
<feature type="transmembrane region" description="Helical" evidence="3">
    <location>
        <begin position="34"/>
        <end position="58"/>
    </location>
</feature>
<protein>
    <recommendedName>
        <fullName evidence="4">Calcineurin-like phosphoesterase domain-containing protein</fullName>
    </recommendedName>
</protein>
<dbReference type="GO" id="GO:0008758">
    <property type="term" value="F:UDP-2,3-diacylglucosamine hydrolase activity"/>
    <property type="evidence" value="ECO:0007669"/>
    <property type="project" value="TreeGrafter"/>
</dbReference>
<comment type="caution">
    <text evidence="5">The sequence shown here is derived from an EMBL/GenBank/DDBJ whole genome shotgun (WGS) entry which is preliminary data.</text>
</comment>
<keyword evidence="3" id="KW-1133">Transmembrane helix</keyword>
<evidence type="ECO:0000259" key="4">
    <source>
        <dbReference type="Pfam" id="PF00149"/>
    </source>
</evidence>
<keyword evidence="6" id="KW-1185">Reference proteome</keyword>
<evidence type="ECO:0000256" key="3">
    <source>
        <dbReference type="SAM" id="Phobius"/>
    </source>
</evidence>
<feature type="transmembrane region" description="Helical" evidence="3">
    <location>
        <begin position="70"/>
        <end position="93"/>
    </location>
</feature>
<name>A0A317N9E0_9NOCA</name>
<evidence type="ECO:0000256" key="1">
    <source>
        <dbReference type="ARBA" id="ARBA00022723"/>
    </source>
</evidence>
<dbReference type="PANTHER" id="PTHR31302">
    <property type="entry name" value="TRANSMEMBRANE PROTEIN WITH METALLOPHOSPHOESTERASE DOMAIN-RELATED"/>
    <property type="match status" value="1"/>
</dbReference>
<dbReference type="AlphaFoldDB" id="A0A317N9E0"/>
<dbReference type="Gene3D" id="3.60.21.10">
    <property type="match status" value="1"/>
</dbReference>
<feature type="transmembrane region" description="Helical" evidence="3">
    <location>
        <begin position="105"/>
        <end position="125"/>
    </location>
</feature>
<accession>A0A317N9E0</accession>
<dbReference type="InterPro" id="IPR051158">
    <property type="entry name" value="Metallophosphoesterase_sf"/>
</dbReference>
<keyword evidence="1" id="KW-0479">Metal-binding</keyword>
<keyword evidence="3" id="KW-0472">Membrane</keyword>